<evidence type="ECO:0000313" key="4">
    <source>
        <dbReference type="EMBL" id="UQF80288.1"/>
    </source>
</evidence>
<evidence type="ECO:0000256" key="1">
    <source>
        <dbReference type="ARBA" id="ARBA00022603"/>
    </source>
</evidence>
<evidence type="ECO:0000313" key="5">
    <source>
        <dbReference type="Proteomes" id="UP000830236"/>
    </source>
</evidence>
<protein>
    <submittedName>
        <fullName evidence="4">16S rRNA (Guanine(966)-N(2))-methyltransferase RsmD</fullName>
        <ecNumber evidence="4">2.1.1.171</ecNumber>
    </submittedName>
</protein>
<organism evidence="4 5">
    <name type="scientific">Actinomyces graevenitzii</name>
    <dbReference type="NCBI Taxonomy" id="55565"/>
    <lineage>
        <taxon>Bacteria</taxon>
        <taxon>Bacillati</taxon>
        <taxon>Actinomycetota</taxon>
        <taxon>Actinomycetes</taxon>
        <taxon>Actinomycetales</taxon>
        <taxon>Actinomycetaceae</taxon>
        <taxon>Actinomyces</taxon>
    </lineage>
</organism>
<name>A0A9E7AGP1_9ACTO</name>
<dbReference type="InterPro" id="IPR029063">
    <property type="entry name" value="SAM-dependent_MTases_sf"/>
</dbReference>
<dbReference type="GO" id="GO:0052913">
    <property type="term" value="F:16S rRNA (guanine(966)-N(2))-methyltransferase activity"/>
    <property type="evidence" value="ECO:0007669"/>
    <property type="project" value="UniProtKB-EC"/>
</dbReference>
<dbReference type="Pfam" id="PF03602">
    <property type="entry name" value="Cons_hypoth95"/>
    <property type="match status" value="1"/>
</dbReference>
<dbReference type="Proteomes" id="UP000830236">
    <property type="component" value="Chromosome"/>
</dbReference>
<feature type="region of interest" description="Disordered" evidence="3">
    <location>
        <begin position="1"/>
        <end position="23"/>
    </location>
</feature>
<dbReference type="Gene3D" id="3.40.50.150">
    <property type="entry name" value="Vaccinia Virus protein VP39"/>
    <property type="match status" value="1"/>
</dbReference>
<dbReference type="KEGG" id="agh:M3I41_03155"/>
<reference evidence="4" key="1">
    <citation type="submission" date="2022-05" db="EMBL/GenBank/DDBJ databases">
        <title>Using nanopore sequencing to obtain complete genomes from saliva samples.</title>
        <authorList>
            <person name="Baker J.L."/>
        </authorList>
    </citation>
    <scope>NUCLEOTIDE SEQUENCE</scope>
    <source>
        <strain evidence="4">JCVI-JB-Ag32</strain>
    </source>
</reference>
<dbReference type="NCBIfam" id="TIGR00095">
    <property type="entry name" value="16S rRNA (guanine(966)-N(2))-methyltransferase RsmD"/>
    <property type="match status" value="1"/>
</dbReference>
<dbReference type="EMBL" id="CP097095">
    <property type="protein sequence ID" value="UQF80288.1"/>
    <property type="molecule type" value="Genomic_DNA"/>
</dbReference>
<evidence type="ECO:0000256" key="3">
    <source>
        <dbReference type="SAM" id="MobiDB-lite"/>
    </source>
</evidence>
<dbReference type="EC" id="2.1.1.171" evidence="4"/>
<dbReference type="PANTHER" id="PTHR43542">
    <property type="entry name" value="METHYLTRANSFERASE"/>
    <property type="match status" value="1"/>
</dbReference>
<sequence length="186" mass="19948">MSRIVAGSVGGAPLRVPSSGTRPTSERVREALFSKLETYQVLQGGRVVDLCAGSGALGLEAASRGASEVALVDYARGAIKACQDNVRRLGLRGVRVVMAKAQAYTAGPAGSPVDLVFFDPPYDMSEASVSEVLTPLVRSQDPWLQPHSVVVVERSTRSPEPTWPAGMHSFSDKKYGETRLWFAELD</sequence>
<accession>A0A9E7AGP1</accession>
<dbReference type="SUPFAM" id="SSF53335">
    <property type="entry name" value="S-adenosyl-L-methionine-dependent methyltransferases"/>
    <property type="match status" value="1"/>
</dbReference>
<dbReference type="CDD" id="cd02440">
    <property type="entry name" value="AdoMet_MTases"/>
    <property type="match status" value="1"/>
</dbReference>
<evidence type="ECO:0000256" key="2">
    <source>
        <dbReference type="ARBA" id="ARBA00022679"/>
    </source>
</evidence>
<dbReference type="PANTHER" id="PTHR43542:SF1">
    <property type="entry name" value="METHYLTRANSFERASE"/>
    <property type="match status" value="1"/>
</dbReference>
<dbReference type="GO" id="GO:0003676">
    <property type="term" value="F:nucleic acid binding"/>
    <property type="evidence" value="ECO:0007669"/>
    <property type="project" value="InterPro"/>
</dbReference>
<gene>
    <name evidence="4" type="primary">rsmD</name>
    <name evidence="4" type="ORF">M3I41_03155</name>
</gene>
<dbReference type="InterPro" id="IPR002052">
    <property type="entry name" value="DNA_methylase_N6_adenine_CS"/>
</dbReference>
<dbReference type="AlphaFoldDB" id="A0A9E7AGP1"/>
<dbReference type="PROSITE" id="PS00092">
    <property type="entry name" value="N6_MTASE"/>
    <property type="match status" value="1"/>
</dbReference>
<dbReference type="InterPro" id="IPR004398">
    <property type="entry name" value="RNA_MeTrfase_RsmD"/>
</dbReference>
<keyword evidence="2 4" id="KW-0808">Transferase</keyword>
<proteinExistence type="predicted"/>
<dbReference type="PIRSF" id="PIRSF004553">
    <property type="entry name" value="CHP00095"/>
    <property type="match status" value="1"/>
</dbReference>
<keyword evidence="1 4" id="KW-0489">Methyltransferase</keyword>